<sequence length="317" mass="34145">MRKPSCAVLLLLLLGCLLSGAPAQAADNGSWSVFPYATELARRPYFHLSADPGDTLRDRVVVANKTARPLTFRLYAADAYNTARDGGFAVRTRKEKQRGVGVWARPARTRVTVPPRGRVTVPITIKVPERAEPGDHPGAIVALDERVDRGDGSLALGVQRAVAARVYLRVSGPTMPAISVEQVKVEHSRPMVPGTGPSTAVISYTLRNRGNVTLDPSVRLHAGGLFGRTLLARSLSGTPAELLPGQRVRLTARWNGAPQFDRGDITLTASARETRESVSVSYLALPWVFVLVVAALLVTGTTLTVRARRSRRGAGHI</sequence>
<reference evidence="3 4" key="1">
    <citation type="submission" date="2020-09" db="EMBL/GenBank/DDBJ databases">
        <title>A novel species.</title>
        <authorList>
            <person name="Gao J."/>
        </authorList>
    </citation>
    <scope>NUCLEOTIDE SEQUENCE [LARGE SCALE GENOMIC DNA]</scope>
    <source>
        <strain evidence="3 4">CRXT-Y-14</strain>
    </source>
</reference>
<keyword evidence="4" id="KW-1185">Reference proteome</keyword>
<name>A0A7H1BC87_9ACTN</name>
<dbReference type="EMBL" id="CP061281">
    <property type="protein sequence ID" value="QNS06342.1"/>
    <property type="molecule type" value="Genomic_DNA"/>
</dbReference>
<keyword evidence="2" id="KW-0732">Signal</keyword>
<evidence type="ECO:0000313" key="3">
    <source>
        <dbReference type="EMBL" id="QNS06342.1"/>
    </source>
</evidence>
<evidence type="ECO:0000256" key="2">
    <source>
        <dbReference type="SAM" id="SignalP"/>
    </source>
</evidence>
<dbReference type="RefSeq" id="WP_188339025.1">
    <property type="nucleotide sequence ID" value="NZ_CP061281.1"/>
</dbReference>
<keyword evidence="1" id="KW-0472">Membrane</keyword>
<feature type="transmembrane region" description="Helical" evidence="1">
    <location>
        <begin position="284"/>
        <end position="305"/>
    </location>
</feature>
<proteinExistence type="predicted"/>
<dbReference type="Proteomes" id="UP000516428">
    <property type="component" value="Chromosome"/>
</dbReference>
<keyword evidence="1" id="KW-0812">Transmembrane</keyword>
<dbReference type="AlphaFoldDB" id="A0A7H1BC87"/>
<dbReference type="KEGG" id="sxn:IAG42_24000"/>
<gene>
    <name evidence="3" type="ORF">IAG42_24000</name>
</gene>
<keyword evidence="1" id="KW-1133">Transmembrane helix</keyword>
<evidence type="ECO:0000256" key="1">
    <source>
        <dbReference type="SAM" id="Phobius"/>
    </source>
</evidence>
<evidence type="ECO:0000313" key="4">
    <source>
        <dbReference type="Proteomes" id="UP000516428"/>
    </source>
</evidence>
<protein>
    <submittedName>
        <fullName evidence="3">DUF916 domain-containing protein</fullName>
    </submittedName>
</protein>
<organism evidence="3 4">
    <name type="scientific">Streptomyces xanthii</name>
    <dbReference type="NCBI Taxonomy" id="2768069"/>
    <lineage>
        <taxon>Bacteria</taxon>
        <taxon>Bacillati</taxon>
        <taxon>Actinomycetota</taxon>
        <taxon>Actinomycetes</taxon>
        <taxon>Kitasatosporales</taxon>
        <taxon>Streptomycetaceae</taxon>
        <taxon>Streptomyces</taxon>
    </lineage>
</organism>
<dbReference type="PROSITE" id="PS51257">
    <property type="entry name" value="PROKAR_LIPOPROTEIN"/>
    <property type="match status" value="1"/>
</dbReference>
<feature type="chain" id="PRO_5028929938" evidence="2">
    <location>
        <begin position="26"/>
        <end position="317"/>
    </location>
</feature>
<accession>A0A7H1BC87</accession>
<feature type="signal peptide" evidence="2">
    <location>
        <begin position="1"/>
        <end position="25"/>
    </location>
</feature>